<proteinExistence type="predicted"/>
<dbReference type="EMBL" id="BMAW01049666">
    <property type="protein sequence ID" value="GFS71780.1"/>
    <property type="molecule type" value="Genomic_DNA"/>
</dbReference>
<sequence>MWFQLLLPFKRLLCPLLLKRRKISIDWWMLLLSEQEWRVFFAKRFQSVILAKGQMCCLPQGSPHRHQKNAPWSECGVQHSSGRKCPVEFQFCQGVNMWICLCTPP</sequence>
<reference evidence="1" key="1">
    <citation type="submission" date="2020-08" db="EMBL/GenBank/DDBJ databases">
        <title>Multicomponent nature underlies the extraordinary mechanical properties of spider dragline silk.</title>
        <authorList>
            <person name="Kono N."/>
            <person name="Nakamura H."/>
            <person name="Mori M."/>
            <person name="Yoshida Y."/>
            <person name="Ohtoshi R."/>
            <person name="Malay A.D."/>
            <person name="Moran D.A.P."/>
            <person name="Tomita M."/>
            <person name="Numata K."/>
            <person name="Arakawa K."/>
        </authorList>
    </citation>
    <scope>NUCLEOTIDE SEQUENCE</scope>
</reference>
<organism evidence="1 2">
    <name type="scientific">Nephila pilipes</name>
    <name type="common">Giant wood spider</name>
    <name type="synonym">Nephila maculata</name>
    <dbReference type="NCBI Taxonomy" id="299642"/>
    <lineage>
        <taxon>Eukaryota</taxon>
        <taxon>Metazoa</taxon>
        <taxon>Ecdysozoa</taxon>
        <taxon>Arthropoda</taxon>
        <taxon>Chelicerata</taxon>
        <taxon>Arachnida</taxon>
        <taxon>Araneae</taxon>
        <taxon>Araneomorphae</taxon>
        <taxon>Entelegynae</taxon>
        <taxon>Araneoidea</taxon>
        <taxon>Nephilidae</taxon>
        <taxon>Nephila</taxon>
    </lineage>
</organism>
<dbReference type="Proteomes" id="UP000887013">
    <property type="component" value="Unassembled WGS sequence"/>
</dbReference>
<name>A0A8X6MPY8_NEPPI</name>
<keyword evidence="2" id="KW-1185">Reference proteome</keyword>
<evidence type="ECO:0000313" key="1">
    <source>
        <dbReference type="EMBL" id="GFS71780.1"/>
    </source>
</evidence>
<evidence type="ECO:0000313" key="2">
    <source>
        <dbReference type="Proteomes" id="UP000887013"/>
    </source>
</evidence>
<comment type="caution">
    <text evidence="1">The sequence shown here is derived from an EMBL/GenBank/DDBJ whole genome shotgun (WGS) entry which is preliminary data.</text>
</comment>
<dbReference type="AlphaFoldDB" id="A0A8X6MPY8"/>
<protein>
    <submittedName>
        <fullName evidence="1">Uncharacterized protein</fullName>
    </submittedName>
</protein>
<gene>
    <name evidence="1" type="ORF">NPIL_267681</name>
</gene>
<accession>A0A8X6MPY8</accession>